<keyword evidence="5" id="KW-1185">Reference proteome</keyword>
<evidence type="ECO:0000313" key="5">
    <source>
        <dbReference type="Proteomes" id="UP001143545"/>
    </source>
</evidence>
<evidence type="ECO:0000256" key="1">
    <source>
        <dbReference type="ARBA" id="ARBA00022729"/>
    </source>
</evidence>
<evidence type="ECO:0000256" key="2">
    <source>
        <dbReference type="SAM" id="SignalP"/>
    </source>
</evidence>
<name>A0A9W6B826_9FLAO</name>
<dbReference type="InterPro" id="IPR026444">
    <property type="entry name" value="Secre_tail"/>
</dbReference>
<feature type="chain" id="PRO_5040777644" description="Secretion system C-terminal sorting domain-containing protein" evidence="2">
    <location>
        <begin position="23"/>
        <end position="423"/>
    </location>
</feature>
<dbReference type="Proteomes" id="UP001143545">
    <property type="component" value="Unassembled WGS sequence"/>
</dbReference>
<proteinExistence type="predicted"/>
<sequence>MKRILPLLIVLGVLCSTLQAQTQVSGSVTLGAAYVNESYYKLSTSTEASLDASTWDIAFYRENNYDAAVRINDHKAISVFEASIAPSDWSTIDVANIDNWTQLYNSETEWTTGAFDNGSYSPANGYTFGYGWGEYNFTTHHITGKVIFVLEYADGTYRKFMIEDYYGGYTFKFATWDGTNWSADTTHTISNTTNTSNLFNYYNLETSSEVTVEPASTDWDLLFTKYNTDIMGDGSMMYPVIGVLHHPDIEVAKNDETTSTDTSNLTYNADINTIGYDWKNYTGSTYVVATGMAYYVKYADGTIYRLVFATYEGSLTGVITFNYSDVTNALDTETFDNDISFGIYPNPTINKQVSLVYDIPTGVNTENKVTIYSVNGAVVFEKTINDTAGFYNTDLDLSSLTNGMYLLKFQTGDTSITKKVVLK</sequence>
<comment type="caution">
    <text evidence="4">The sequence shown here is derived from an EMBL/GenBank/DDBJ whole genome shotgun (WGS) entry which is preliminary data.</text>
</comment>
<dbReference type="AlphaFoldDB" id="A0A9W6B826"/>
<feature type="domain" description="Secretion system C-terminal sorting" evidence="3">
    <location>
        <begin position="343"/>
        <end position="421"/>
    </location>
</feature>
<dbReference type="NCBIfam" id="TIGR04183">
    <property type="entry name" value="Por_Secre_tail"/>
    <property type="match status" value="1"/>
</dbReference>
<protein>
    <recommendedName>
        <fullName evidence="3">Secretion system C-terminal sorting domain-containing protein</fullName>
    </recommendedName>
</protein>
<dbReference type="RefSeq" id="WP_281755257.1">
    <property type="nucleotide sequence ID" value="NZ_BRVP01000016.1"/>
</dbReference>
<keyword evidence="1 2" id="KW-0732">Signal</keyword>
<accession>A0A9W6B826</accession>
<evidence type="ECO:0000259" key="3">
    <source>
        <dbReference type="Pfam" id="PF18962"/>
    </source>
</evidence>
<dbReference type="Pfam" id="PF18962">
    <property type="entry name" value="Por_Secre_tail"/>
    <property type="match status" value="1"/>
</dbReference>
<evidence type="ECO:0000313" key="4">
    <source>
        <dbReference type="EMBL" id="GLB53370.1"/>
    </source>
</evidence>
<reference evidence="4" key="1">
    <citation type="submission" date="2022-07" db="EMBL/GenBank/DDBJ databases">
        <title>Taxonomy of Novel Oxalotrophic and Methylotrophic Bacteria.</title>
        <authorList>
            <person name="Sahin N."/>
            <person name="Tani A."/>
        </authorList>
    </citation>
    <scope>NUCLEOTIDE SEQUENCE</scope>
    <source>
        <strain evidence="4">AM327</strain>
    </source>
</reference>
<dbReference type="EMBL" id="BRVP01000016">
    <property type="protein sequence ID" value="GLB53370.1"/>
    <property type="molecule type" value="Genomic_DNA"/>
</dbReference>
<gene>
    <name evidence="4" type="ORF">NBRC110019_24110</name>
</gene>
<feature type="signal peptide" evidence="2">
    <location>
        <begin position="1"/>
        <end position="22"/>
    </location>
</feature>
<organism evidence="4 5">
    <name type="scientific">Neptunitalea chrysea</name>
    <dbReference type="NCBI Taxonomy" id="1647581"/>
    <lineage>
        <taxon>Bacteria</taxon>
        <taxon>Pseudomonadati</taxon>
        <taxon>Bacteroidota</taxon>
        <taxon>Flavobacteriia</taxon>
        <taxon>Flavobacteriales</taxon>
        <taxon>Flavobacteriaceae</taxon>
        <taxon>Neptunitalea</taxon>
    </lineage>
</organism>